<evidence type="ECO:0000313" key="2">
    <source>
        <dbReference type="EMBL" id="KMU85129.1"/>
    </source>
</evidence>
<proteinExistence type="predicted"/>
<feature type="compositionally biased region" description="Polar residues" evidence="1">
    <location>
        <begin position="1"/>
        <end position="16"/>
    </location>
</feature>
<accession>A0A0J8RMF6</accession>
<evidence type="ECO:0000313" key="3">
    <source>
        <dbReference type="Proteomes" id="UP000054563"/>
    </source>
</evidence>
<feature type="region of interest" description="Disordered" evidence="1">
    <location>
        <begin position="371"/>
        <end position="407"/>
    </location>
</feature>
<feature type="region of interest" description="Disordered" evidence="1">
    <location>
        <begin position="425"/>
        <end position="494"/>
    </location>
</feature>
<dbReference type="eggNOG" id="ENOG502QPHY">
    <property type="taxonomic scope" value="Eukaryota"/>
</dbReference>
<dbReference type="STRING" id="396776.A0A0J8RMF6"/>
<name>A0A0J8RMF6_COCIT</name>
<feature type="compositionally biased region" description="Basic residues" evidence="1">
    <location>
        <begin position="165"/>
        <end position="175"/>
    </location>
</feature>
<feature type="compositionally biased region" description="Basic and acidic residues" evidence="1">
    <location>
        <begin position="425"/>
        <end position="434"/>
    </location>
</feature>
<dbReference type="EMBL" id="DS016987">
    <property type="protein sequence ID" value="KMU85129.1"/>
    <property type="molecule type" value="Genomic_DNA"/>
</dbReference>
<dbReference type="AlphaFoldDB" id="A0A0J8RMF6"/>
<dbReference type="GO" id="GO:0005737">
    <property type="term" value="C:cytoplasm"/>
    <property type="evidence" value="ECO:0007669"/>
    <property type="project" value="TreeGrafter"/>
</dbReference>
<feature type="compositionally biased region" description="Basic and acidic residues" evidence="1">
    <location>
        <begin position="78"/>
        <end position="90"/>
    </location>
</feature>
<dbReference type="Proteomes" id="UP000054563">
    <property type="component" value="Unassembled WGS sequence"/>
</dbReference>
<dbReference type="PANTHER" id="PTHR28307:SF2">
    <property type="entry name" value="PROTEIN PAL1"/>
    <property type="match status" value="1"/>
</dbReference>
<dbReference type="OrthoDB" id="5352132at2759"/>
<feature type="compositionally biased region" description="Basic and acidic residues" evidence="1">
    <location>
        <begin position="124"/>
        <end position="149"/>
    </location>
</feature>
<protein>
    <submittedName>
        <fullName evidence="2">Membrane associated protein Pal1</fullName>
    </submittedName>
</protein>
<feature type="region of interest" description="Disordered" evidence="1">
    <location>
        <begin position="1"/>
        <end position="218"/>
    </location>
</feature>
<feature type="compositionally biased region" description="Basic and acidic residues" evidence="1">
    <location>
        <begin position="485"/>
        <end position="494"/>
    </location>
</feature>
<gene>
    <name evidence="2" type="ORF">CIHG_02911</name>
</gene>
<feature type="compositionally biased region" description="Gly residues" evidence="1">
    <location>
        <begin position="462"/>
        <end position="472"/>
    </location>
</feature>
<dbReference type="PANTHER" id="PTHR28307">
    <property type="entry name" value="PROTEIN PAL1"/>
    <property type="match status" value="1"/>
</dbReference>
<dbReference type="InterPro" id="IPR013226">
    <property type="entry name" value="Pal1"/>
</dbReference>
<dbReference type="Pfam" id="PF08316">
    <property type="entry name" value="Pal1"/>
    <property type="match status" value="1"/>
</dbReference>
<feature type="compositionally biased region" description="Basic and acidic residues" evidence="1">
    <location>
        <begin position="181"/>
        <end position="195"/>
    </location>
</feature>
<sequence>MSNIASRSVPGRQSSPRLAVPLGSNNPFRNRTSSPPDGLLAAPASRPRPVSTNPFLDDSEALALQALGAGNMSPTKSSKQDSDVAEHASRLFDNLSLDGPARPRERRPPPPPNSENIPSGRNLKGREPMRPPRRPSKEDTSLRQTERSAKPLIDIFADPQEPRRQQPHRRERRRRNSESSIMERPRALDPEEERRRRERRHKDRDGKHRERHHSRKNNSYKLDIIDKLDVTSVYGGSLFHHDGPFDACNPHRNRKNLRNAPMQAFPKDSRNMALGGAGPNNTNIDLNLFHGRGEEGYADFSKTSRAPERFDPTARVEPIHGAESMGLGTSTFLEGAPASRSAIERRQSETEAQALQNAGLQRKKSLAQKIRGINTRAGAGRVTSPEPLLRMSPVSGPSRRNDKNPFFQDYDEAYDLKGARIREVSDGGMKDNVRPRSVSSPKSLSVLETDSTAIGETKPSGQSGGGGIGGGLMNRMKSLRRARPERRTTVGDGQ</sequence>
<dbReference type="VEuPathDB" id="FungiDB:CIHG_02911"/>
<reference evidence="3" key="1">
    <citation type="journal article" date="2010" name="Genome Res.">
        <title>Population genomic sequencing of Coccidioides fungi reveals recent hybridization and transposon control.</title>
        <authorList>
            <person name="Neafsey D.E."/>
            <person name="Barker B.M."/>
            <person name="Sharpton T.J."/>
            <person name="Stajich J.E."/>
            <person name="Park D.J."/>
            <person name="Whiston E."/>
            <person name="Hung C.-Y."/>
            <person name="McMahan C."/>
            <person name="White J."/>
            <person name="Sykes S."/>
            <person name="Heiman D."/>
            <person name="Young S."/>
            <person name="Zeng Q."/>
            <person name="Abouelleil A."/>
            <person name="Aftuck L."/>
            <person name="Bessette D."/>
            <person name="Brown A."/>
            <person name="FitzGerald M."/>
            <person name="Lui A."/>
            <person name="Macdonald J.P."/>
            <person name="Priest M."/>
            <person name="Orbach M.J."/>
            <person name="Galgiani J.N."/>
            <person name="Kirkland T.N."/>
            <person name="Cole G.T."/>
            <person name="Birren B.W."/>
            <person name="Henn M.R."/>
            <person name="Taylor J.W."/>
            <person name="Rounsley S.D."/>
        </authorList>
    </citation>
    <scope>NUCLEOTIDE SEQUENCE [LARGE SCALE GENOMIC DNA]</scope>
    <source>
        <strain evidence="3">H538.4</strain>
    </source>
</reference>
<feature type="compositionally biased region" description="Basic residues" evidence="1">
    <location>
        <begin position="209"/>
        <end position="218"/>
    </location>
</feature>
<feature type="compositionally biased region" description="Polar residues" evidence="1">
    <location>
        <begin position="23"/>
        <end position="35"/>
    </location>
</feature>
<feature type="compositionally biased region" description="Polar residues" evidence="1">
    <location>
        <begin position="437"/>
        <end position="454"/>
    </location>
</feature>
<evidence type="ECO:0000256" key="1">
    <source>
        <dbReference type="SAM" id="MobiDB-lite"/>
    </source>
</evidence>
<organism evidence="2 3">
    <name type="scientific">Coccidioides immitis H538.4</name>
    <dbReference type="NCBI Taxonomy" id="396776"/>
    <lineage>
        <taxon>Eukaryota</taxon>
        <taxon>Fungi</taxon>
        <taxon>Dikarya</taxon>
        <taxon>Ascomycota</taxon>
        <taxon>Pezizomycotina</taxon>
        <taxon>Eurotiomycetes</taxon>
        <taxon>Eurotiomycetidae</taxon>
        <taxon>Onygenales</taxon>
        <taxon>Onygenaceae</taxon>
        <taxon>Coccidioides</taxon>
    </lineage>
</organism>